<dbReference type="OrthoDB" id="654211at2759"/>
<keyword evidence="7" id="KW-0805">Transcription regulation</keyword>
<feature type="domain" description="C2H2-type" evidence="13">
    <location>
        <begin position="150"/>
        <end position="177"/>
    </location>
</feature>
<organism evidence="14 15">
    <name type="scientific">Naja naja</name>
    <name type="common">Indian cobra</name>
    <dbReference type="NCBI Taxonomy" id="35670"/>
    <lineage>
        <taxon>Eukaryota</taxon>
        <taxon>Metazoa</taxon>
        <taxon>Chordata</taxon>
        <taxon>Craniata</taxon>
        <taxon>Vertebrata</taxon>
        <taxon>Euteleostomi</taxon>
        <taxon>Lepidosauria</taxon>
        <taxon>Squamata</taxon>
        <taxon>Bifurcata</taxon>
        <taxon>Unidentata</taxon>
        <taxon>Episquamata</taxon>
        <taxon>Toxicofera</taxon>
        <taxon>Serpentes</taxon>
        <taxon>Colubroidea</taxon>
        <taxon>Elapidae</taxon>
        <taxon>Elapinae</taxon>
        <taxon>Naja</taxon>
    </lineage>
</organism>
<keyword evidence="8" id="KW-0238">DNA-binding</keyword>
<dbReference type="Pfam" id="PF13465">
    <property type="entry name" value="zf-H2C2_2"/>
    <property type="match status" value="1"/>
</dbReference>
<dbReference type="InterPro" id="IPR050826">
    <property type="entry name" value="Krueppel_C2H2_ZnFinger"/>
</dbReference>
<keyword evidence="10" id="KW-0539">Nucleus</keyword>
<evidence type="ECO:0000256" key="2">
    <source>
        <dbReference type="ARBA" id="ARBA00006991"/>
    </source>
</evidence>
<dbReference type="Proteomes" id="UP000694559">
    <property type="component" value="Unplaced"/>
</dbReference>
<evidence type="ECO:0000256" key="9">
    <source>
        <dbReference type="ARBA" id="ARBA00023163"/>
    </source>
</evidence>
<feature type="domain" description="C2H2-type" evidence="13">
    <location>
        <begin position="122"/>
        <end position="149"/>
    </location>
</feature>
<dbReference type="GO" id="GO:0003677">
    <property type="term" value="F:DNA binding"/>
    <property type="evidence" value="ECO:0007669"/>
    <property type="project" value="UniProtKB-KW"/>
</dbReference>
<dbReference type="InterPro" id="IPR013087">
    <property type="entry name" value="Znf_C2H2_type"/>
</dbReference>
<evidence type="ECO:0000256" key="8">
    <source>
        <dbReference type="ARBA" id="ARBA00023125"/>
    </source>
</evidence>
<name>A0A8C6XM00_NAJNA</name>
<dbReference type="Gene3D" id="3.30.160.60">
    <property type="entry name" value="Classic Zinc Finger"/>
    <property type="match status" value="5"/>
</dbReference>
<evidence type="ECO:0000313" key="14">
    <source>
        <dbReference type="Ensembl" id="ENSNNAP00000015849.1"/>
    </source>
</evidence>
<feature type="region of interest" description="Disordered" evidence="12">
    <location>
        <begin position="1"/>
        <end position="21"/>
    </location>
</feature>
<dbReference type="FunFam" id="3.30.160.60:FF:002343">
    <property type="entry name" value="Zinc finger protein 33A"/>
    <property type="match status" value="1"/>
</dbReference>
<dbReference type="OMA" id="RNPMNIM"/>
<dbReference type="PROSITE" id="PS50157">
    <property type="entry name" value="ZINC_FINGER_C2H2_2"/>
    <property type="match status" value="5"/>
</dbReference>
<keyword evidence="6" id="KW-0862">Zinc</keyword>
<dbReference type="FunFam" id="3.30.160.60:FF:001532">
    <property type="entry name" value="Zinc finger protein 483"/>
    <property type="match status" value="1"/>
</dbReference>
<dbReference type="Pfam" id="PF00096">
    <property type="entry name" value="zf-C2H2"/>
    <property type="match status" value="3"/>
</dbReference>
<evidence type="ECO:0000256" key="12">
    <source>
        <dbReference type="SAM" id="MobiDB-lite"/>
    </source>
</evidence>
<keyword evidence="15" id="KW-1185">Reference proteome</keyword>
<evidence type="ECO:0000259" key="13">
    <source>
        <dbReference type="PROSITE" id="PS50157"/>
    </source>
</evidence>
<dbReference type="GO" id="GO:0008270">
    <property type="term" value="F:zinc ion binding"/>
    <property type="evidence" value="ECO:0007669"/>
    <property type="project" value="UniProtKB-KW"/>
</dbReference>
<sequence>MAEDLPSRQLTRDRRNSSVGNPLLAVDPVKVWRVRNLSLGKTPKVSDRNLMNVWNVGHFSVKKPLSETTRGFTQGRNLTRVGNVGSAFLRIDVTLERNPMNVGSVGKVSLLQPILFPSEPDNTCLICRKVFRRCSNLIAHERTHAGDQWYNCSECGKSFVSRAAFLIHQRVHTGEKPYKCSYCGKGFNTGSSLTRHKRIHTGEKPYKCLDCGKRFNDYSNFIVHKRIHTGEKPYECSVCGKRFSDNSNFIKHHH</sequence>
<dbReference type="GeneTree" id="ENSGT01150000286952"/>
<keyword evidence="9" id="KW-0804">Transcription</keyword>
<dbReference type="Ensembl" id="ENSNNAT00000016623.1">
    <property type="protein sequence ID" value="ENSNNAP00000015849.1"/>
    <property type="gene ID" value="ENSNNAG00000010681.1"/>
</dbReference>
<evidence type="ECO:0000256" key="5">
    <source>
        <dbReference type="ARBA" id="ARBA00022771"/>
    </source>
</evidence>
<dbReference type="FunFam" id="3.30.160.60:FF:000295">
    <property type="entry name" value="zinc finger protein 19"/>
    <property type="match status" value="1"/>
</dbReference>
<dbReference type="SMART" id="SM00355">
    <property type="entry name" value="ZnF_C2H2"/>
    <property type="match status" value="5"/>
</dbReference>
<dbReference type="AlphaFoldDB" id="A0A8C6XM00"/>
<dbReference type="PROSITE" id="PS00028">
    <property type="entry name" value="ZINC_FINGER_C2H2_1"/>
    <property type="match status" value="4"/>
</dbReference>
<accession>A0A8C6XM00</accession>
<feature type="domain" description="C2H2-type" evidence="13">
    <location>
        <begin position="178"/>
        <end position="205"/>
    </location>
</feature>
<proteinExistence type="inferred from homology"/>
<evidence type="ECO:0000256" key="3">
    <source>
        <dbReference type="ARBA" id="ARBA00022723"/>
    </source>
</evidence>
<evidence type="ECO:0000256" key="1">
    <source>
        <dbReference type="ARBA" id="ARBA00004123"/>
    </source>
</evidence>
<comment type="subcellular location">
    <subcellularLocation>
        <location evidence="1">Nucleus</location>
    </subcellularLocation>
</comment>
<dbReference type="SUPFAM" id="SSF57667">
    <property type="entry name" value="beta-beta-alpha zinc fingers"/>
    <property type="match status" value="3"/>
</dbReference>
<dbReference type="GO" id="GO:0005634">
    <property type="term" value="C:nucleus"/>
    <property type="evidence" value="ECO:0007669"/>
    <property type="project" value="UniProtKB-SubCell"/>
</dbReference>
<protein>
    <recommendedName>
        <fullName evidence="13">C2H2-type domain-containing protein</fullName>
    </recommendedName>
</protein>
<feature type="domain" description="C2H2-type" evidence="13">
    <location>
        <begin position="234"/>
        <end position="254"/>
    </location>
</feature>
<feature type="domain" description="C2H2-type" evidence="13">
    <location>
        <begin position="206"/>
        <end position="233"/>
    </location>
</feature>
<evidence type="ECO:0000256" key="11">
    <source>
        <dbReference type="PROSITE-ProRule" id="PRU00042"/>
    </source>
</evidence>
<evidence type="ECO:0000256" key="6">
    <source>
        <dbReference type="ARBA" id="ARBA00022833"/>
    </source>
</evidence>
<dbReference type="FunFam" id="3.30.160.60:FF:003000">
    <property type="entry name" value="Zinc finger and SCAN domain-containing 20"/>
    <property type="match status" value="1"/>
</dbReference>
<reference evidence="14" key="2">
    <citation type="submission" date="2025-09" db="UniProtKB">
        <authorList>
            <consortium name="Ensembl"/>
        </authorList>
    </citation>
    <scope>IDENTIFICATION</scope>
</reference>
<evidence type="ECO:0000256" key="7">
    <source>
        <dbReference type="ARBA" id="ARBA00023015"/>
    </source>
</evidence>
<keyword evidence="5 11" id="KW-0863">Zinc-finger</keyword>
<evidence type="ECO:0000256" key="4">
    <source>
        <dbReference type="ARBA" id="ARBA00022737"/>
    </source>
</evidence>
<evidence type="ECO:0000256" key="10">
    <source>
        <dbReference type="ARBA" id="ARBA00023242"/>
    </source>
</evidence>
<reference evidence="14" key="1">
    <citation type="submission" date="2025-08" db="UniProtKB">
        <authorList>
            <consortium name="Ensembl"/>
        </authorList>
    </citation>
    <scope>IDENTIFICATION</scope>
</reference>
<evidence type="ECO:0000313" key="15">
    <source>
        <dbReference type="Proteomes" id="UP000694559"/>
    </source>
</evidence>
<dbReference type="PANTHER" id="PTHR24377">
    <property type="entry name" value="IP01015P-RELATED"/>
    <property type="match status" value="1"/>
</dbReference>
<keyword evidence="3" id="KW-0479">Metal-binding</keyword>
<dbReference type="InterPro" id="IPR036236">
    <property type="entry name" value="Znf_C2H2_sf"/>
</dbReference>
<keyword evidence="4" id="KW-0677">Repeat</keyword>
<comment type="similarity">
    <text evidence="2">Belongs to the krueppel C2H2-type zinc-finger protein family.</text>
</comment>